<proteinExistence type="predicted"/>
<protein>
    <submittedName>
        <fullName evidence="1">Uncharacterized protein</fullName>
    </submittedName>
</protein>
<reference evidence="1" key="1">
    <citation type="submission" date="2018-02" db="EMBL/GenBank/DDBJ databases">
        <title>Rhizophora mucronata_Transcriptome.</title>
        <authorList>
            <person name="Meera S.P."/>
            <person name="Sreeshan A."/>
            <person name="Augustine A."/>
        </authorList>
    </citation>
    <scope>NUCLEOTIDE SEQUENCE</scope>
    <source>
        <tissue evidence="1">Leaf</tissue>
    </source>
</reference>
<organism evidence="1">
    <name type="scientific">Rhizophora mucronata</name>
    <name type="common">Asiatic mangrove</name>
    <dbReference type="NCBI Taxonomy" id="61149"/>
    <lineage>
        <taxon>Eukaryota</taxon>
        <taxon>Viridiplantae</taxon>
        <taxon>Streptophyta</taxon>
        <taxon>Embryophyta</taxon>
        <taxon>Tracheophyta</taxon>
        <taxon>Spermatophyta</taxon>
        <taxon>Magnoliopsida</taxon>
        <taxon>eudicotyledons</taxon>
        <taxon>Gunneridae</taxon>
        <taxon>Pentapetalae</taxon>
        <taxon>rosids</taxon>
        <taxon>fabids</taxon>
        <taxon>Malpighiales</taxon>
        <taxon>Rhizophoraceae</taxon>
        <taxon>Rhizophora</taxon>
    </lineage>
</organism>
<sequence>MVFDFGSFCLSPLFLGF</sequence>
<dbReference type="AlphaFoldDB" id="A0A2P2Q2A1"/>
<dbReference type="EMBL" id="GGEC01080539">
    <property type="protein sequence ID" value="MBX61023.1"/>
    <property type="molecule type" value="Transcribed_RNA"/>
</dbReference>
<evidence type="ECO:0000313" key="1">
    <source>
        <dbReference type="EMBL" id="MBX61023.1"/>
    </source>
</evidence>
<name>A0A2P2Q2A1_RHIMU</name>
<accession>A0A2P2Q2A1</accession>